<accession>A0ABD5VDS2</accession>
<dbReference type="PROSITE" id="PS50928">
    <property type="entry name" value="ABC_TM1"/>
    <property type="match status" value="1"/>
</dbReference>
<dbReference type="InterPro" id="IPR035906">
    <property type="entry name" value="MetI-like_sf"/>
</dbReference>
<dbReference type="PANTHER" id="PTHR43386">
    <property type="entry name" value="OLIGOPEPTIDE TRANSPORT SYSTEM PERMEASE PROTEIN APPC"/>
    <property type="match status" value="1"/>
</dbReference>
<keyword evidence="2 7" id="KW-0813">Transport</keyword>
<feature type="transmembrane region" description="Helical" evidence="7">
    <location>
        <begin position="21"/>
        <end position="40"/>
    </location>
</feature>
<evidence type="ECO:0000256" key="1">
    <source>
        <dbReference type="ARBA" id="ARBA00004651"/>
    </source>
</evidence>
<evidence type="ECO:0000256" key="7">
    <source>
        <dbReference type="RuleBase" id="RU363032"/>
    </source>
</evidence>
<dbReference type="AlphaFoldDB" id="A0ABD5VDS2"/>
<evidence type="ECO:0000313" key="10">
    <source>
        <dbReference type="Proteomes" id="UP001596395"/>
    </source>
</evidence>
<sequence>MSESPDNSTIRERILAHPEPAMIWLAGAFLLFLPQTSAFFETLVLWGDMVNPFTTGSLEIMSWYVDTMIGTLGTAGGYFMIAVGGLVLVSIVTVLVKAFFIPFSIVETFGWEDLPVSADLLERTIVGSVIGVIGVLLVFSPLGSALQSLFALLADFASVFTDQWTLLSRDVMPNQGFQPPAGATDQYPTGALGPYHGTFLGLEPAVVWAFRVLLVYLYAFLWIGWAWFGYKTFRRHYRYADWTPRDDMIDRFSTHRWGQFGFVVVAMFLTMAIFAPPLGPVTAQENIQEPYSYQVNYTENGTVKNISHGGANAGSLSQGGDRNVGVLQYDDFGRFHPIGTTTNGKDLWTFMTMGSRVSLFIGLLAIVGSGFIAASLALVTAYYKGLTDLAVVVLSDGIQAMPALLVLILLNTVLAGHPISQVYNGALVLVLIFIAIGWAGLWRALRGPALQVSEQEWIDAAKSYGQRPTTTMKKHMAPYILGYLLVYASLNLGGIIISVAALSFLGLGITPPVPEWGRMVNSGQPYVASFSWHIATVPGIMVVLVVTGFNAFGDGIRDAIDPQSDGASTDEAAAAGGGG</sequence>
<feature type="transmembrane region" description="Helical" evidence="7">
    <location>
        <begin position="530"/>
        <end position="552"/>
    </location>
</feature>
<dbReference type="RefSeq" id="WP_336349309.1">
    <property type="nucleotide sequence ID" value="NZ_JAZAQL010000001.1"/>
</dbReference>
<gene>
    <name evidence="9" type="ORF">ACFQGB_05580</name>
</gene>
<dbReference type="PANTHER" id="PTHR43386:SF1">
    <property type="entry name" value="D,D-DIPEPTIDE TRANSPORT SYSTEM PERMEASE PROTEIN DDPC-RELATED"/>
    <property type="match status" value="1"/>
</dbReference>
<dbReference type="EMBL" id="JBHSXN010000001">
    <property type="protein sequence ID" value="MFC6952325.1"/>
    <property type="molecule type" value="Genomic_DNA"/>
</dbReference>
<proteinExistence type="inferred from homology"/>
<evidence type="ECO:0000313" key="9">
    <source>
        <dbReference type="EMBL" id="MFC6952325.1"/>
    </source>
</evidence>
<dbReference type="InterPro" id="IPR025966">
    <property type="entry name" value="OppC_N"/>
</dbReference>
<feature type="transmembrane region" description="Helical" evidence="7">
    <location>
        <begin position="480"/>
        <end position="510"/>
    </location>
</feature>
<evidence type="ECO:0000256" key="3">
    <source>
        <dbReference type="ARBA" id="ARBA00022475"/>
    </source>
</evidence>
<feature type="transmembrane region" description="Helical" evidence="7">
    <location>
        <begin position="208"/>
        <end position="228"/>
    </location>
</feature>
<keyword evidence="4 7" id="KW-0812">Transmembrane</keyword>
<dbReference type="InterPro" id="IPR050366">
    <property type="entry name" value="BP-dependent_transpt_permease"/>
</dbReference>
<dbReference type="SUPFAM" id="SSF161098">
    <property type="entry name" value="MetI-like"/>
    <property type="match status" value="1"/>
</dbReference>
<dbReference type="InterPro" id="IPR000515">
    <property type="entry name" value="MetI-like"/>
</dbReference>
<comment type="similarity">
    <text evidence="7">Belongs to the binding-protein-dependent transport system permease family.</text>
</comment>
<keyword evidence="10" id="KW-1185">Reference proteome</keyword>
<evidence type="ECO:0000256" key="6">
    <source>
        <dbReference type="ARBA" id="ARBA00023136"/>
    </source>
</evidence>
<feature type="transmembrane region" description="Helical" evidence="7">
    <location>
        <begin position="389"/>
        <end position="410"/>
    </location>
</feature>
<reference evidence="9 10" key="1">
    <citation type="journal article" date="2019" name="Int. J. Syst. Evol. Microbiol.">
        <title>The Global Catalogue of Microorganisms (GCM) 10K type strain sequencing project: providing services to taxonomists for standard genome sequencing and annotation.</title>
        <authorList>
            <consortium name="The Broad Institute Genomics Platform"/>
            <consortium name="The Broad Institute Genome Sequencing Center for Infectious Disease"/>
            <person name="Wu L."/>
            <person name="Ma J."/>
        </authorList>
    </citation>
    <scope>NUCLEOTIDE SEQUENCE [LARGE SCALE GENOMIC DNA]</scope>
    <source>
        <strain evidence="9 10">GX26</strain>
    </source>
</reference>
<evidence type="ECO:0000256" key="5">
    <source>
        <dbReference type="ARBA" id="ARBA00022989"/>
    </source>
</evidence>
<organism evidence="9 10">
    <name type="scientific">Halorubellus litoreus</name>
    <dbReference type="NCBI Taxonomy" id="755308"/>
    <lineage>
        <taxon>Archaea</taxon>
        <taxon>Methanobacteriati</taxon>
        <taxon>Methanobacteriota</taxon>
        <taxon>Stenosarchaea group</taxon>
        <taxon>Halobacteria</taxon>
        <taxon>Halobacteriales</taxon>
        <taxon>Halorubellaceae</taxon>
        <taxon>Halorubellus</taxon>
    </lineage>
</organism>
<feature type="transmembrane region" description="Helical" evidence="7">
    <location>
        <begin position="125"/>
        <end position="142"/>
    </location>
</feature>
<keyword evidence="3" id="KW-1003">Cell membrane</keyword>
<dbReference type="GO" id="GO:0005886">
    <property type="term" value="C:plasma membrane"/>
    <property type="evidence" value="ECO:0007669"/>
    <property type="project" value="UniProtKB-SubCell"/>
</dbReference>
<feature type="domain" description="ABC transmembrane type-1" evidence="8">
    <location>
        <begin position="355"/>
        <end position="553"/>
    </location>
</feature>
<evidence type="ECO:0000259" key="8">
    <source>
        <dbReference type="PROSITE" id="PS50928"/>
    </source>
</evidence>
<feature type="transmembrane region" description="Helical" evidence="7">
    <location>
        <begin position="422"/>
        <end position="441"/>
    </location>
</feature>
<protein>
    <submittedName>
        <fullName evidence="9">ABC transporter permease</fullName>
    </submittedName>
</protein>
<feature type="transmembrane region" description="Helical" evidence="7">
    <location>
        <begin position="257"/>
        <end position="275"/>
    </location>
</feature>
<dbReference type="Pfam" id="PF00528">
    <property type="entry name" value="BPD_transp_1"/>
    <property type="match status" value="1"/>
</dbReference>
<dbReference type="Pfam" id="PF12911">
    <property type="entry name" value="OppC_N"/>
    <property type="match status" value="1"/>
</dbReference>
<feature type="transmembrane region" description="Helical" evidence="7">
    <location>
        <begin position="357"/>
        <end position="382"/>
    </location>
</feature>
<dbReference type="Gene3D" id="1.10.3720.10">
    <property type="entry name" value="MetI-like"/>
    <property type="match status" value="1"/>
</dbReference>
<comment type="subcellular location">
    <subcellularLocation>
        <location evidence="1 7">Cell membrane</location>
        <topology evidence="1 7">Multi-pass membrane protein</topology>
    </subcellularLocation>
</comment>
<evidence type="ECO:0000256" key="4">
    <source>
        <dbReference type="ARBA" id="ARBA00022692"/>
    </source>
</evidence>
<comment type="caution">
    <text evidence="9">The sequence shown here is derived from an EMBL/GenBank/DDBJ whole genome shotgun (WGS) entry which is preliminary data.</text>
</comment>
<name>A0ABD5VDS2_9EURY</name>
<dbReference type="Proteomes" id="UP001596395">
    <property type="component" value="Unassembled WGS sequence"/>
</dbReference>
<evidence type="ECO:0000256" key="2">
    <source>
        <dbReference type="ARBA" id="ARBA00022448"/>
    </source>
</evidence>
<keyword evidence="6 7" id="KW-0472">Membrane</keyword>
<keyword evidence="5 7" id="KW-1133">Transmembrane helix</keyword>